<feature type="region of interest" description="Disordered" evidence="1">
    <location>
        <begin position="319"/>
        <end position="338"/>
    </location>
</feature>
<keyword evidence="4" id="KW-1185">Reference proteome</keyword>
<feature type="transmembrane region" description="Helical" evidence="2">
    <location>
        <begin position="17"/>
        <end position="36"/>
    </location>
</feature>
<evidence type="ECO:0000256" key="1">
    <source>
        <dbReference type="SAM" id="MobiDB-lite"/>
    </source>
</evidence>
<name>A0A4R6SNG4_LABRH</name>
<dbReference type="PANTHER" id="PTHR34821">
    <property type="entry name" value="INNER MEMBRANE PROTEIN YDCZ"/>
    <property type="match status" value="1"/>
</dbReference>
<feature type="transmembrane region" description="Helical" evidence="2">
    <location>
        <begin position="174"/>
        <end position="193"/>
    </location>
</feature>
<reference evidence="3 4" key="1">
    <citation type="submission" date="2019-03" db="EMBL/GenBank/DDBJ databases">
        <title>Genomic Encyclopedia of Type Strains, Phase IV (KMG-IV): sequencing the most valuable type-strain genomes for metagenomic binning, comparative biology and taxonomic classification.</title>
        <authorList>
            <person name="Goeker M."/>
        </authorList>
    </citation>
    <scope>NUCLEOTIDE SEQUENCE [LARGE SCALE GENOMIC DNA]</scope>
    <source>
        <strain evidence="3 4">DSM 45361</strain>
    </source>
</reference>
<feature type="transmembrane region" description="Helical" evidence="2">
    <location>
        <begin position="151"/>
        <end position="167"/>
    </location>
</feature>
<dbReference type="GO" id="GO:0005886">
    <property type="term" value="C:plasma membrane"/>
    <property type="evidence" value="ECO:0007669"/>
    <property type="project" value="TreeGrafter"/>
</dbReference>
<dbReference type="PANTHER" id="PTHR34821:SF2">
    <property type="entry name" value="INNER MEMBRANE PROTEIN YDCZ"/>
    <property type="match status" value="1"/>
</dbReference>
<feature type="transmembrane region" description="Helical" evidence="2">
    <location>
        <begin position="241"/>
        <end position="261"/>
    </location>
</feature>
<feature type="compositionally biased region" description="Basic and acidic residues" evidence="1">
    <location>
        <begin position="321"/>
        <end position="338"/>
    </location>
</feature>
<keyword evidence="2" id="KW-0812">Transmembrane</keyword>
<sequence>MSTTSAIKERTSRYGKVVGALVAAGGGLGLALQGRLNGQLGARLHDGIGAAVFSFGTGLVLLVVMVAAMPRARAGIGRLRTALKGHELRWWECLGGMCGAFFVTAQGITITALGVAVFTVAVVAGQTASGLLVDRAGIGPGEPRPITPPRALGAAIAVVAVLVSVSGEFAHPSALWLAVLPALAGIGMSWQQAVNGLVRDASANVIVPTAINFGIGTVGLLAAFAVDVAVRGLPATPPADWWLYLGGPLGILAILSMVVAVRLVGVLLLGLCSVAGQLIGALVLDLVTPAADGGLTLTSVLGVAITLVAVVVAALSTPGRPRPDGGRPGSAERDHPAR</sequence>
<dbReference type="InterPro" id="IPR006750">
    <property type="entry name" value="YdcZ"/>
</dbReference>
<organism evidence="3 4">
    <name type="scientific">Labedaea rhizosphaerae</name>
    <dbReference type="NCBI Taxonomy" id="598644"/>
    <lineage>
        <taxon>Bacteria</taxon>
        <taxon>Bacillati</taxon>
        <taxon>Actinomycetota</taxon>
        <taxon>Actinomycetes</taxon>
        <taxon>Pseudonocardiales</taxon>
        <taxon>Pseudonocardiaceae</taxon>
        <taxon>Labedaea</taxon>
    </lineage>
</organism>
<evidence type="ECO:0000313" key="4">
    <source>
        <dbReference type="Proteomes" id="UP000295444"/>
    </source>
</evidence>
<feature type="transmembrane region" description="Helical" evidence="2">
    <location>
        <begin position="48"/>
        <end position="69"/>
    </location>
</feature>
<gene>
    <name evidence="3" type="ORF">EV186_1011866</name>
</gene>
<dbReference type="RefSeq" id="WP_166659064.1">
    <property type="nucleotide sequence ID" value="NZ_SNXZ01000001.1"/>
</dbReference>
<feature type="transmembrane region" description="Helical" evidence="2">
    <location>
        <begin position="267"/>
        <end position="287"/>
    </location>
</feature>
<keyword evidence="2" id="KW-0472">Membrane</keyword>
<dbReference type="Proteomes" id="UP000295444">
    <property type="component" value="Unassembled WGS sequence"/>
</dbReference>
<dbReference type="Pfam" id="PF04657">
    <property type="entry name" value="DMT_YdcZ"/>
    <property type="match status" value="2"/>
</dbReference>
<keyword evidence="2" id="KW-1133">Transmembrane helix</keyword>
<protein>
    <submittedName>
        <fullName evidence="3">Transporter family-2 protein</fullName>
    </submittedName>
</protein>
<evidence type="ECO:0000256" key="2">
    <source>
        <dbReference type="SAM" id="Phobius"/>
    </source>
</evidence>
<comment type="caution">
    <text evidence="3">The sequence shown here is derived from an EMBL/GenBank/DDBJ whole genome shotgun (WGS) entry which is preliminary data.</text>
</comment>
<feature type="transmembrane region" description="Helical" evidence="2">
    <location>
        <begin position="90"/>
        <end position="123"/>
    </location>
</feature>
<proteinExistence type="predicted"/>
<feature type="transmembrane region" description="Helical" evidence="2">
    <location>
        <begin position="205"/>
        <end position="229"/>
    </location>
</feature>
<dbReference type="EMBL" id="SNXZ01000001">
    <property type="protein sequence ID" value="TDQ05888.1"/>
    <property type="molecule type" value="Genomic_DNA"/>
</dbReference>
<feature type="transmembrane region" description="Helical" evidence="2">
    <location>
        <begin position="294"/>
        <end position="315"/>
    </location>
</feature>
<dbReference type="AlphaFoldDB" id="A0A4R6SNG4"/>
<evidence type="ECO:0000313" key="3">
    <source>
        <dbReference type="EMBL" id="TDQ05888.1"/>
    </source>
</evidence>
<accession>A0A4R6SNG4</accession>